<reference evidence="11" key="1">
    <citation type="submission" date="2016-10" db="EMBL/GenBank/DDBJ databases">
        <authorList>
            <person name="Varghese N."/>
            <person name="Submissions S."/>
        </authorList>
    </citation>
    <scope>NUCLEOTIDE SEQUENCE [LARGE SCALE GENOMIC DNA]</scope>
    <source>
        <strain evidence="11">DSM 18609</strain>
    </source>
</reference>
<dbReference type="AlphaFoldDB" id="A0A1G6PLK2"/>
<evidence type="ECO:0000256" key="7">
    <source>
        <dbReference type="ARBA" id="ARBA00023317"/>
    </source>
</evidence>
<evidence type="ECO:0000256" key="5">
    <source>
        <dbReference type="ARBA" id="ARBA00023002"/>
    </source>
</evidence>
<dbReference type="PANTHER" id="PTHR11516:SF60">
    <property type="entry name" value="PYRUVATE DEHYDROGENASE E1 COMPONENT SUBUNIT ALPHA"/>
    <property type="match status" value="1"/>
</dbReference>
<evidence type="ECO:0000256" key="8">
    <source>
        <dbReference type="RuleBase" id="RU361139"/>
    </source>
</evidence>
<dbReference type="CDD" id="cd02000">
    <property type="entry name" value="TPP_E1_PDC_ADC_BCADC"/>
    <property type="match status" value="1"/>
</dbReference>
<evidence type="ECO:0000256" key="4">
    <source>
        <dbReference type="ARBA" id="ARBA00014159"/>
    </source>
</evidence>
<organism evidence="10 11">
    <name type="scientific">Pedobacter soli</name>
    <dbReference type="NCBI Taxonomy" id="390242"/>
    <lineage>
        <taxon>Bacteria</taxon>
        <taxon>Pseudomonadati</taxon>
        <taxon>Bacteroidota</taxon>
        <taxon>Sphingobacteriia</taxon>
        <taxon>Sphingobacteriales</taxon>
        <taxon>Sphingobacteriaceae</taxon>
        <taxon>Pedobacter</taxon>
    </lineage>
</organism>
<dbReference type="FunFam" id="3.40.50.970:FF:000013">
    <property type="entry name" value="Pyruvate dehydrogenase E1 component subunit alpha"/>
    <property type="match status" value="1"/>
</dbReference>
<dbReference type="InterPro" id="IPR017597">
    <property type="entry name" value="Pyrv_DH_E1_asu_subgrp-y"/>
</dbReference>
<protein>
    <recommendedName>
        <fullName evidence="4 8">Pyruvate dehydrogenase E1 component subunit alpha</fullName>
        <ecNumber evidence="3 8">1.2.4.1</ecNumber>
    </recommendedName>
</protein>
<evidence type="ECO:0000313" key="11">
    <source>
        <dbReference type="Proteomes" id="UP000199455"/>
    </source>
</evidence>
<keyword evidence="7 8" id="KW-0670">Pyruvate</keyword>
<dbReference type="PANTHER" id="PTHR11516">
    <property type="entry name" value="PYRUVATE DEHYDROGENASE E1 COMPONENT, ALPHA SUBUNIT BACTERIAL AND ORGANELLAR"/>
    <property type="match status" value="1"/>
</dbReference>
<dbReference type="GO" id="GO:0004739">
    <property type="term" value="F:pyruvate dehydrogenase (acetyl-transferring) activity"/>
    <property type="evidence" value="ECO:0007669"/>
    <property type="project" value="UniProtKB-UniRule"/>
</dbReference>
<dbReference type="Proteomes" id="UP000199455">
    <property type="component" value="Unassembled WGS sequence"/>
</dbReference>
<dbReference type="EMBL" id="FMZH01000003">
    <property type="protein sequence ID" value="SDC80831.1"/>
    <property type="molecule type" value="Genomic_DNA"/>
</dbReference>
<evidence type="ECO:0000259" key="9">
    <source>
        <dbReference type="Pfam" id="PF00676"/>
    </source>
</evidence>
<keyword evidence="5 8" id="KW-0560">Oxidoreductase</keyword>
<evidence type="ECO:0000256" key="6">
    <source>
        <dbReference type="ARBA" id="ARBA00023052"/>
    </source>
</evidence>
<accession>A0A1G6PLK2</accession>
<evidence type="ECO:0000256" key="2">
    <source>
        <dbReference type="ARBA" id="ARBA00011870"/>
    </source>
</evidence>
<comment type="subunit">
    <text evidence="2 8">Heterodimer of an alpha and a beta chain.</text>
</comment>
<evidence type="ECO:0000256" key="1">
    <source>
        <dbReference type="ARBA" id="ARBA00001964"/>
    </source>
</evidence>
<keyword evidence="11" id="KW-1185">Reference proteome</keyword>
<dbReference type="STRING" id="390242.SAMN04488024_10382"/>
<dbReference type="InterPro" id="IPR029061">
    <property type="entry name" value="THDP-binding"/>
</dbReference>
<comment type="catalytic activity">
    <reaction evidence="8">
        <text>N(6)-[(R)-lipoyl]-L-lysyl-[protein] + pyruvate + H(+) = N(6)-[(R)-S(8)-acetyldihydrolipoyl]-L-lysyl-[protein] + CO2</text>
        <dbReference type="Rhea" id="RHEA:19189"/>
        <dbReference type="Rhea" id="RHEA-COMP:10474"/>
        <dbReference type="Rhea" id="RHEA-COMP:10478"/>
        <dbReference type="ChEBI" id="CHEBI:15361"/>
        <dbReference type="ChEBI" id="CHEBI:15378"/>
        <dbReference type="ChEBI" id="CHEBI:16526"/>
        <dbReference type="ChEBI" id="CHEBI:83099"/>
        <dbReference type="ChEBI" id="CHEBI:83111"/>
        <dbReference type="EC" id="1.2.4.1"/>
    </reaction>
</comment>
<dbReference type="GO" id="GO:0006086">
    <property type="term" value="P:pyruvate decarboxylation to acetyl-CoA"/>
    <property type="evidence" value="ECO:0007669"/>
    <property type="project" value="InterPro"/>
</dbReference>
<keyword evidence="6 8" id="KW-0786">Thiamine pyrophosphate</keyword>
<name>A0A1G6PLK2_9SPHI</name>
<dbReference type="InterPro" id="IPR050642">
    <property type="entry name" value="PDH_E1_Alpha_Subunit"/>
</dbReference>
<dbReference type="SUPFAM" id="SSF52518">
    <property type="entry name" value="Thiamin diphosphate-binding fold (THDP-binding)"/>
    <property type="match status" value="1"/>
</dbReference>
<gene>
    <name evidence="8" type="primary">pdhA</name>
    <name evidence="10" type="ORF">SAMN04488024_10382</name>
</gene>
<dbReference type="InterPro" id="IPR001017">
    <property type="entry name" value="DH_E1"/>
</dbReference>
<dbReference type="EC" id="1.2.4.1" evidence="3 8"/>
<comment type="function">
    <text evidence="8">The pyruvate dehydrogenase complex catalyzes the overall conversion of pyruvate to acetyl-CoA and CO(2).</text>
</comment>
<dbReference type="Pfam" id="PF00676">
    <property type="entry name" value="E1_dh"/>
    <property type="match status" value="1"/>
</dbReference>
<sequence>MAGNMMFFHPKVPKITIKKLDLLSQKNKYPKMSAVEINKDTWLKWFESMLLMRKFEEKTGQLYGQQKIRGFCHLYIGQEAVVAGAISAMQKGDSMITTYRDHAHALALGVSADSIMAEMYGKATGCSKGKGGSMHMFSKEHNFYGGHAIVGGQIPLGAGVAFAEKYKGTDNVNICYMGDGAVRQGALNETFNMAMLWKLPVIFVCENNGYAMGTSVQRTTNMTDIYKIGLGFDMPCAPVDGMDPVAVHNAMDEAIQRARKGEGPTFLEMRTYRYRGHSMSDPAKYRTKEELEDYKAKDPVELARETILKEKYADQAWIEEVEAKVKATVDQAVKFAEESPWPDASELYKDVYVTENYPYVMD</sequence>
<evidence type="ECO:0000256" key="3">
    <source>
        <dbReference type="ARBA" id="ARBA00012281"/>
    </source>
</evidence>
<evidence type="ECO:0000313" key="10">
    <source>
        <dbReference type="EMBL" id="SDC80831.1"/>
    </source>
</evidence>
<dbReference type="Gene3D" id="3.40.50.970">
    <property type="match status" value="1"/>
</dbReference>
<feature type="domain" description="Dehydrogenase E1 component" evidence="9">
    <location>
        <begin position="48"/>
        <end position="344"/>
    </location>
</feature>
<comment type="cofactor">
    <cofactor evidence="1 8">
        <name>thiamine diphosphate</name>
        <dbReference type="ChEBI" id="CHEBI:58937"/>
    </cofactor>
</comment>
<proteinExistence type="predicted"/>
<dbReference type="NCBIfam" id="TIGR03182">
    <property type="entry name" value="PDH_E1_alph_y"/>
    <property type="match status" value="1"/>
</dbReference>